<dbReference type="Gene3D" id="1.20.272.10">
    <property type="match status" value="1"/>
</dbReference>
<feature type="domain" description="DNA polymerase III delta N-terminal" evidence="9">
    <location>
        <begin position="22"/>
        <end position="122"/>
    </location>
</feature>
<dbReference type="SUPFAM" id="SSF52540">
    <property type="entry name" value="P-loop containing nucleoside triphosphate hydrolases"/>
    <property type="match status" value="1"/>
</dbReference>
<evidence type="ECO:0000313" key="11">
    <source>
        <dbReference type="Proteomes" id="UP000516349"/>
    </source>
</evidence>
<accession>A0A7H1NQP5</accession>
<keyword evidence="11" id="KW-1185">Reference proteome</keyword>
<dbReference type="Proteomes" id="UP000516349">
    <property type="component" value="Chromosome"/>
</dbReference>
<dbReference type="GO" id="GO:0003887">
    <property type="term" value="F:DNA-directed DNA polymerase activity"/>
    <property type="evidence" value="ECO:0007669"/>
    <property type="project" value="UniProtKB-KW"/>
</dbReference>
<dbReference type="PANTHER" id="PTHR34388:SF1">
    <property type="entry name" value="DNA POLYMERASE III SUBUNIT DELTA"/>
    <property type="match status" value="1"/>
</dbReference>
<dbReference type="EC" id="2.7.7.7" evidence="1"/>
<protein>
    <recommendedName>
        <fullName evidence="2">DNA polymerase III subunit delta</fullName>
        <ecNumber evidence="1">2.7.7.7</ecNumber>
    </recommendedName>
</protein>
<evidence type="ECO:0000256" key="1">
    <source>
        <dbReference type="ARBA" id="ARBA00012417"/>
    </source>
</evidence>
<dbReference type="RefSeq" id="WP_203414472.1">
    <property type="nucleotide sequence ID" value="NZ_CP060244.1"/>
</dbReference>
<dbReference type="InterPro" id="IPR010372">
    <property type="entry name" value="DNA_pol3_delta_N"/>
</dbReference>
<keyword evidence="6" id="KW-0239">DNA-directed DNA polymerase</keyword>
<organism evidence="10 11">
    <name type="scientific">Entomobacter blattae</name>
    <dbReference type="NCBI Taxonomy" id="2762277"/>
    <lineage>
        <taxon>Bacteria</taxon>
        <taxon>Pseudomonadati</taxon>
        <taxon>Pseudomonadota</taxon>
        <taxon>Alphaproteobacteria</taxon>
        <taxon>Acetobacterales</taxon>
        <taxon>Acetobacteraceae</taxon>
        <taxon>Entomobacter</taxon>
    </lineage>
</organism>
<dbReference type="SUPFAM" id="SSF48019">
    <property type="entry name" value="post-AAA+ oligomerization domain-like"/>
    <property type="match status" value="1"/>
</dbReference>
<dbReference type="InterPro" id="IPR027417">
    <property type="entry name" value="P-loop_NTPase"/>
</dbReference>
<dbReference type="InterPro" id="IPR005790">
    <property type="entry name" value="DNA_polIII_delta"/>
</dbReference>
<comment type="catalytic activity">
    <reaction evidence="8">
        <text>DNA(n) + a 2'-deoxyribonucleoside 5'-triphosphate = DNA(n+1) + diphosphate</text>
        <dbReference type="Rhea" id="RHEA:22508"/>
        <dbReference type="Rhea" id="RHEA-COMP:17339"/>
        <dbReference type="Rhea" id="RHEA-COMP:17340"/>
        <dbReference type="ChEBI" id="CHEBI:33019"/>
        <dbReference type="ChEBI" id="CHEBI:61560"/>
        <dbReference type="ChEBI" id="CHEBI:173112"/>
        <dbReference type="EC" id="2.7.7.7"/>
    </reaction>
</comment>
<dbReference type="NCBIfam" id="TIGR01128">
    <property type="entry name" value="holA"/>
    <property type="match status" value="1"/>
</dbReference>
<comment type="similarity">
    <text evidence="7">Belongs to the DNA polymerase HolA subunit family.</text>
</comment>
<gene>
    <name evidence="10" type="ORF">JGUZn3_08730</name>
</gene>
<dbReference type="Pfam" id="PF06144">
    <property type="entry name" value="DNA_pol3_delta"/>
    <property type="match status" value="1"/>
</dbReference>
<dbReference type="PANTHER" id="PTHR34388">
    <property type="entry name" value="DNA POLYMERASE III SUBUNIT DELTA"/>
    <property type="match status" value="1"/>
</dbReference>
<keyword evidence="3" id="KW-0808">Transferase</keyword>
<evidence type="ECO:0000256" key="4">
    <source>
        <dbReference type="ARBA" id="ARBA00022695"/>
    </source>
</evidence>
<name>A0A7H1NQP5_9PROT</name>
<dbReference type="GO" id="GO:0009360">
    <property type="term" value="C:DNA polymerase III complex"/>
    <property type="evidence" value="ECO:0007669"/>
    <property type="project" value="InterPro"/>
</dbReference>
<evidence type="ECO:0000256" key="2">
    <source>
        <dbReference type="ARBA" id="ARBA00017703"/>
    </source>
</evidence>
<dbReference type="KEGG" id="ebla:JGUZn3_08730"/>
<evidence type="ECO:0000256" key="8">
    <source>
        <dbReference type="ARBA" id="ARBA00049244"/>
    </source>
</evidence>
<dbReference type="Gene3D" id="3.40.50.300">
    <property type="entry name" value="P-loop containing nucleotide triphosphate hydrolases"/>
    <property type="match status" value="1"/>
</dbReference>
<keyword evidence="4" id="KW-0548">Nucleotidyltransferase</keyword>
<sequence>MKIAPHSIKTILKDPGTLRAILLYGEDRGLIRERAKTLVQAILQQEDDPFRLAILEKETHSRLLEEFSALSLIGGQRVVWVRDTADTLTPTIKQALAINNETLLILEGPGLNTKTKLKALLEANPIGGCIGCYPSEGKTLERTVQDMLTEQGLHCSEEGVAWLIHNLSADQASLRHEIEKLTLYAGMEKKLTLQDIQACIEPSSTLSLEEALFSATAANRSQADTAIEKALEEGTQPVAIARATLNHFQRLLKVKLAIEEGEPYPTAIAQLRPPVFFKRNEAFAQAIRIWATPALKKALKRTWQLELECKQGIAPPETLARRHMAFLCHLAQTQKKAAYQ</sequence>
<evidence type="ECO:0000256" key="6">
    <source>
        <dbReference type="ARBA" id="ARBA00022932"/>
    </source>
</evidence>
<dbReference type="InterPro" id="IPR008921">
    <property type="entry name" value="DNA_pol3_clamp-load_cplx_C"/>
</dbReference>
<evidence type="ECO:0000259" key="9">
    <source>
        <dbReference type="Pfam" id="PF06144"/>
    </source>
</evidence>
<proteinExistence type="inferred from homology"/>
<dbReference type="AlphaFoldDB" id="A0A7H1NQP5"/>
<reference evidence="10 11" key="1">
    <citation type="submission" date="2020-08" db="EMBL/GenBank/DDBJ databases">
        <title>Complete genome sequence of Entomobacter blattae G55GP.</title>
        <authorList>
            <person name="Poehlein A."/>
            <person name="Guzman J."/>
            <person name="Daniel R."/>
            <person name="Vilcinskas A."/>
        </authorList>
    </citation>
    <scope>NUCLEOTIDE SEQUENCE [LARGE SCALE GENOMIC DNA]</scope>
    <source>
        <strain evidence="10 11">G55GP</strain>
    </source>
</reference>
<evidence type="ECO:0000313" key="10">
    <source>
        <dbReference type="EMBL" id="QNT78105.1"/>
    </source>
</evidence>
<evidence type="ECO:0000256" key="5">
    <source>
        <dbReference type="ARBA" id="ARBA00022705"/>
    </source>
</evidence>
<evidence type="ECO:0000256" key="7">
    <source>
        <dbReference type="ARBA" id="ARBA00034754"/>
    </source>
</evidence>
<dbReference type="GO" id="GO:0006261">
    <property type="term" value="P:DNA-templated DNA replication"/>
    <property type="evidence" value="ECO:0007669"/>
    <property type="project" value="TreeGrafter"/>
</dbReference>
<keyword evidence="5" id="KW-0235">DNA replication</keyword>
<dbReference type="GO" id="GO:0003677">
    <property type="term" value="F:DNA binding"/>
    <property type="evidence" value="ECO:0007669"/>
    <property type="project" value="InterPro"/>
</dbReference>
<evidence type="ECO:0000256" key="3">
    <source>
        <dbReference type="ARBA" id="ARBA00022679"/>
    </source>
</evidence>
<dbReference type="EMBL" id="CP060244">
    <property type="protein sequence ID" value="QNT78105.1"/>
    <property type="molecule type" value="Genomic_DNA"/>
</dbReference>
<dbReference type="Gene3D" id="1.10.8.60">
    <property type="match status" value="1"/>
</dbReference>